<protein>
    <submittedName>
        <fullName evidence="1">Uncharacterized protein</fullName>
    </submittedName>
</protein>
<sequence length="91" mass="10595">MNYQTENIIDFECINKMRLNWNIYKEEEIMEVMNMLESKNNLKLLSIQENYSSTTKVSSVLGDSDIGRQISFFDHINSFSQNAIKSHIPGD</sequence>
<dbReference type="GeneID" id="8625810"/>
<comment type="caution">
    <text evidence="1">The sequence shown here is derived from an EMBL/GenBank/DDBJ whole genome shotgun (WGS) entry which is preliminary data.</text>
</comment>
<dbReference type="AlphaFoldDB" id="Q54L91"/>
<dbReference type="PaxDb" id="44689-DDB0187141"/>
<gene>
    <name evidence="1" type="ORF">DDB_G0286771</name>
</gene>
<reference evidence="1 2" key="1">
    <citation type="journal article" date="2005" name="Nature">
        <title>The genome of the social amoeba Dictyostelium discoideum.</title>
        <authorList>
            <consortium name="The Dictyostelium discoideum Sequencing Consortium"/>
            <person name="Eichinger L."/>
            <person name="Pachebat J.A."/>
            <person name="Glockner G."/>
            <person name="Rajandream M.A."/>
            <person name="Sucgang R."/>
            <person name="Berriman M."/>
            <person name="Song J."/>
            <person name="Olsen R."/>
            <person name="Szafranski K."/>
            <person name="Xu Q."/>
            <person name="Tunggal B."/>
            <person name="Kummerfeld S."/>
            <person name="Madera M."/>
            <person name="Konfortov B.A."/>
            <person name="Rivero F."/>
            <person name="Bankier A.T."/>
            <person name="Lehmann R."/>
            <person name="Hamlin N."/>
            <person name="Davies R."/>
            <person name="Gaudet P."/>
            <person name="Fey P."/>
            <person name="Pilcher K."/>
            <person name="Chen G."/>
            <person name="Saunders D."/>
            <person name="Sodergren E."/>
            <person name="Davis P."/>
            <person name="Kerhornou A."/>
            <person name="Nie X."/>
            <person name="Hall N."/>
            <person name="Anjard C."/>
            <person name="Hemphill L."/>
            <person name="Bason N."/>
            <person name="Farbrother P."/>
            <person name="Desany B."/>
            <person name="Just E."/>
            <person name="Morio T."/>
            <person name="Rost R."/>
            <person name="Churcher C."/>
            <person name="Cooper J."/>
            <person name="Haydock S."/>
            <person name="van Driessche N."/>
            <person name="Cronin A."/>
            <person name="Goodhead I."/>
            <person name="Muzny D."/>
            <person name="Mourier T."/>
            <person name="Pain A."/>
            <person name="Lu M."/>
            <person name="Harper D."/>
            <person name="Lindsay R."/>
            <person name="Hauser H."/>
            <person name="James K."/>
            <person name="Quiles M."/>
            <person name="Madan Babu M."/>
            <person name="Saito T."/>
            <person name="Buchrieser C."/>
            <person name="Wardroper A."/>
            <person name="Felder M."/>
            <person name="Thangavelu M."/>
            <person name="Johnson D."/>
            <person name="Knights A."/>
            <person name="Loulseged H."/>
            <person name="Mungall K."/>
            <person name="Oliver K."/>
            <person name="Price C."/>
            <person name="Quail M.A."/>
            <person name="Urushihara H."/>
            <person name="Hernandez J."/>
            <person name="Rabbinowitsch E."/>
            <person name="Steffen D."/>
            <person name="Sanders M."/>
            <person name="Ma J."/>
            <person name="Kohara Y."/>
            <person name="Sharp S."/>
            <person name="Simmonds M."/>
            <person name="Spiegler S."/>
            <person name="Tivey A."/>
            <person name="Sugano S."/>
            <person name="White B."/>
            <person name="Walker D."/>
            <person name="Woodward J."/>
            <person name="Winckler T."/>
            <person name="Tanaka Y."/>
            <person name="Shaulsky G."/>
            <person name="Schleicher M."/>
            <person name="Weinstock G."/>
            <person name="Rosenthal A."/>
            <person name="Cox E.C."/>
            <person name="Chisholm R.L."/>
            <person name="Gibbs R."/>
            <person name="Loomis W.F."/>
            <person name="Platzer M."/>
            <person name="Kay R.R."/>
            <person name="Williams J."/>
            <person name="Dear P.H."/>
            <person name="Noegel A.A."/>
            <person name="Barrell B."/>
            <person name="Kuspa A."/>
        </authorList>
    </citation>
    <scope>NUCLEOTIDE SEQUENCE [LARGE SCALE GENOMIC DNA]</scope>
    <source>
        <strain evidence="1 2">AX4</strain>
    </source>
</reference>
<dbReference type="Proteomes" id="UP000002195">
    <property type="component" value="Unassembled WGS sequence"/>
</dbReference>
<dbReference type="EMBL" id="AAFI02000089">
    <property type="protein sequence ID" value="EAL64141.1"/>
    <property type="molecule type" value="Genomic_DNA"/>
</dbReference>
<dbReference type="HOGENOM" id="CLU_2431596_0_0_1"/>
<accession>Q54L91</accession>
<dbReference type="KEGG" id="ddi:DDB_G0286771"/>
<evidence type="ECO:0000313" key="2">
    <source>
        <dbReference type="Proteomes" id="UP000002195"/>
    </source>
</evidence>
<dbReference type="RefSeq" id="XP_637670.1">
    <property type="nucleotide sequence ID" value="XM_632578.1"/>
</dbReference>
<proteinExistence type="predicted"/>
<evidence type="ECO:0000313" key="1">
    <source>
        <dbReference type="EMBL" id="EAL64141.1"/>
    </source>
</evidence>
<dbReference type="VEuPathDB" id="AmoebaDB:DDB_G0286771"/>
<dbReference type="InParanoid" id="Q54L91"/>
<organism evidence="1 2">
    <name type="scientific">Dictyostelium discoideum</name>
    <name type="common">Social amoeba</name>
    <dbReference type="NCBI Taxonomy" id="44689"/>
    <lineage>
        <taxon>Eukaryota</taxon>
        <taxon>Amoebozoa</taxon>
        <taxon>Evosea</taxon>
        <taxon>Eumycetozoa</taxon>
        <taxon>Dictyostelia</taxon>
        <taxon>Dictyosteliales</taxon>
        <taxon>Dictyosteliaceae</taxon>
        <taxon>Dictyostelium</taxon>
    </lineage>
</organism>
<name>Q54L91_DICDI</name>
<keyword evidence="2" id="KW-1185">Reference proteome</keyword>